<comment type="caution">
    <text evidence="1">The sequence shown here is derived from an EMBL/GenBank/DDBJ whole genome shotgun (WGS) entry which is preliminary data.</text>
</comment>
<dbReference type="EMBL" id="BGPR01000322">
    <property type="protein sequence ID" value="GBM13069.1"/>
    <property type="molecule type" value="Genomic_DNA"/>
</dbReference>
<dbReference type="AlphaFoldDB" id="A0A4Y2D431"/>
<gene>
    <name evidence="2" type="ORF">AVEN_101915_1</name>
    <name evidence="1" type="ORF">AVEN_240626_1</name>
</gene>
<organism evidence="1 3">
    <name type="scientific">Araneus ventricosus</name>
    <name type="common">Orbweaver spider</name>
    <name type="synonym">Epeira ventricosa</name>
    <dbReference type="NCBI Taxonomy" id="182803"/>
    <lineage>
        <taxon>Eukaryota</taxon>
        <taxon>Metazoa</taxon>
        <taxon>Ecdysozoa</taxon>
        <taxon>Arthropoda</taxon>
        <taxon>Chelicerata</taxon>
        <taxon>Arachnida</taxon>
        <taxon>Araneae</taxon>
        <taxon>Araneomorphae</taxon>
        <taxon>Entelegynae</taxon>
        <taxon>Araneoidea</taxon>
        <taxon>Araneidae</taxon>
        <taxon>Araneus</taxon>
    </lineage>
</organism>
<protein>
    <submittedName>
        <fullName evidence="1">Uncharacterized protein</fullName>
    </submittedName>
</protein>
<evidence type="ECO:0000313" key="1">
    <source>
        <dbReference type="EMBL" id="GBM11480.1"/>
    </source>
</evidence>
<evidence type="ECO:0000313" key="2">
    <source>
        <dbReference type="EMBL" id="GBM13069.1"/>
    </source>
</evidence>
<dbReference type="EMBL" id="BGPR01000300">
    <property type="protein sequence ID" value="GBM11480.1"/>
    <property type="molecule type" value="Genomic_DNA"/>
</dbReference>
<name>A0A4Y2D431_ARAVE</name>
<keyword evidence="3" id="KW-1185">Reference proteome</keyword>
<reference evidence="1 3" key="1">
    <citation type="journal article" date="2019" name="Sci. Rep.">
        <title>Orb-weaving spider Araneus ventricosus genome elucidates the spidroin gene catalogue.</title>
        <authorList>
            <person name="Kono N."/>
            <person name="Nakamura H."/>
            <person name="Ohtoshi R."/>
            <person name="Moran D.A.P."/>
            <person name="Shinohara A."/>
            <person name="Yoshida Y."/>
            <person name="Fujiwara M."/>
            <person name="Mori M."/>
            <person name="Tomita M."/>
            <person name="Arakawa K."/>
        </authorList>
    </citation>
    <scope>NUCLEOTIDE SEQUENCE [LARGE SCALE GENOMIC DNA]</scope>
</reference>
<dbReference type="Proteomes" id="UP000499080">
    <property type="component" value="Unassembled WGS sequence"/>
</dbReference>
<sequence>MVRRKRQTFSFHFGAPSPVFRKGARLKPLDPGEVSRSVPRTSGHKIWWVIHMTGPTVPTGNLILGYRVDHKCGPVPPPQPAFKTSLPCPNLPRMTSSHTNPSSFRRFSFGPRGSFPLTDYCILVLWHSGPKKY</sequence>
<accession>A0A4Y2D431</accession>
<evidence type="ECO:0000313" key="3">
    <source>
        <dbReference type="Proteomes" id="UP000499080"/>
    </source>
</evidence>
<proteinExistence type="predicted"/>